<sequence length="276" mass="30710">MYDYPWGDFALNLLVTAVAVVVFFAIVMAIAQRVNDHSIIDITWGPAFVVIAVVSWLMSAGSDGDDTRRLIVVLLTAIWGLRLGLYIGRRNIGKGEDPRYTALLRSRKGRPLIPFLVKKIYGMQAVLAWVVSIPVQFAVYVSRGVDALVVVAIAIWTIGFLFEAVGDWQLSRFKADPANAGKLMDRGLWAWTRHPNYFGDACVWVGLFLLTLGSPWGVLTVFSPILMTWLLTTFSGAKLTEKGMRRKRGPEFDAYVARTSGFFPRPPRKVASEPKG</sequence>
<dbReference type="Gene3D" id="1.20.120.1630">
    <property type="match status" value="1"/>
</dbReference>
<dbReference type="PROSITE" id="PS50244">
    <property type="entry name" value="S5A_REDUCTASE"/>
    <property type="match status" value="1"/>
</dbReference>
<proteinExistence type="predicted"/>
<dbReference type="Proteomes" id="UP000191040">
    <property type="component" value="Chromosome I"/>
</dbReference>
<feature type="transmembrane region" description="Helical" evidence="1">
    <location>
        <begin position="222"/>
        <end position="240"/>
    </location>
</feature>
<evidence type="ECO:0000313" key="3">
    <source>
        <dbReference type="Proteomes" id="UP000191040"/>
    </source>
</evidence>
<keyword evidence="1" id="KW-0472">Membrane</keyword>
<organism evidence="2 3">
    <name type="scientific">Aeromicrobium choanae</name>
    <dbReference type="NCBI Taxonomy" id="1736691"/>
    <lineage>
        <taxon>Bacteria</taxon>
        <taxon>Bacillati</taxon>
        <taxon>Actinomycetota</taxon>
        <taxon>Actinomycetes</taxon>
        <taxon>Propionibacteriales</taxon>
        <taxon>Nocardioidaceae</taxon>
        <taxon>Aeromicrobium</taxon>
    </lineage>
</organism>
<keyword evidence="1" id="KW-1133">Transmembrane helix</keyword>
<dbReference type="RefSeq" id="WP_078699016.1">
    <property type="nucleotide sequence ID" value="NZ_LT796768.1"/>
</dbReference>
<feature type="transmembrane region" description="Helical" evidence="1">
    <location>
        <begin position="120"/>
        <end position="141"/>
    </location>
</feature>
<feature type="transmembrane region" description="Helical" evidence="1">
    <location>
        <begin position="38"/>
        <end position="58"/>
    </location>
</feature>
<keyword evidence="3" id="KW-1185">Reference proteome</keyword>
<accession>A0A1T4YU22</accession>
<dbReference type="GO" id="GO:0016020">
    <property type="term" value="C:membrane"/>
    <property type="evidence" value="ECO:0007669"/>
    <property type="project" value="TreeGrafter"/>
</dbReference>
<feature type="transmembrane region" description="Helical" evidence="1">
    <location>
        <begin position="12"/>
        <end position="31"/>
    </location>
</feature>
<keyword evidence="1" id="KW-0812">Transmembrane</keyword>
<reference evidence="3" key="1">
    <citation type="submission" date="2017-02" db="EMBL/GenBank/DDBJ databases">
        <authorList>
            <person name="Varghese N."/>
            <person name="Submissions S."/>
        </authorList>
    </citation>
    <scope>NUCLEOTIDE SEQUENCE [LARGE SCALE GENOMIC DNA]</scope>
    <source>
        <strain evidence="3">9H-4</strain>
    </source>
</reference>
<dbReference type="AlphaFoldDB" id="A0A1T4YU22"/>
<dbReference type="Pfam" id="PF06966">
    <property type="entry name" value="DUF1295"/>
    <property type="match status" value="1"/>
</dbReference>
<name>A0A1T4YU22_9ACTN</name>
<gene>
    <name evidence="2" type="ORF">SAMN06295964_0875</name>
</gene>
<dbReference type="PANTHER" id="PTHR32251:SF17">
    <property type="entry name" value="STEROID 5-ALPHA REDUCTASE C-TERMINAL DOMAIN-CONTAINING PROTEIN"/>
    <property type="match status" value="1"/>
</dbReference>
<evidence type="ECO:0000313" key="2">
    <source>
        <dbReference type="EMBL" id="SKB05240.1"/>
    </source>
</evidence>
<dbReference type="PANTHER" id="PTHR32251">
    <property type="entry name" value="3-OXO-5-ALPHA-STEROID 4-DEHYDROGENASE"/>
    <property type="match status" value="1"/>
</dbReference>
<dbReference type="EMBL" id="LT796768">
    <property type="protein sequence ID" value="SKB05240.1"/>
    <property type="molecule type" value="Genomic_DNA"/>
</dbReference>
<dbReference type="STRING" id="1736691.SAMN06295964_0875"/>
<feature type="transmembrane region" description="Helical" evidence="1">
    <location>
        <begin position="70"/>
        <end position="88"/>
    </location>
</feature>
<evidence type="ECO:0000256" key="1">
    <source>
        <dbReference type="SAM" id="Phobius"/>
    </source>
</evidence>
<dbReference type="InterPro" id="IPR010721">
    <property type="entry name" value="UstE-like"/>
</dbReference>
<dbReference type="OrthoDB" id="9779233at2"/>
<protein>
    <submittedName>
        <fullName evidence="2">Steroid 5-alpha reductase family enzyme</fullName>
    </submittedName>
</protein>
<feature type="transmembrane region" description="Helical" evidence="1">
    <location>
        <begin position="147"/>
        <end position="165"/>
    </location>
</feature>